<dbReference type="GO" id="GO:0019677">
    <property type="term" value="P:NAD+ catabolic process"/>
    <property type="evidence" value="ECO:0007669"/>
    <property type="project" value="TreeGrafter"/>
</dbReference>
<keyword evidence="6" id="KW-0378">Hydrolase</keyword>
<evidence type="ECO:0000313" key="12">
    <source>
        <dbReference type="Proteomes" id="UP000886860"/>
    </source>
</evidence>
<evidence type="ECO:0000256" key="1">
    <source>
        <dbReference type="ARBA" id="ARBA00001946"/>
    </source>
</evidence>
<dbReference type="CDD" id="cd03429">
    <property type="entry name" value="NUDIX_NADH_pyrophosphatase_Nudt13"/>
    <property type="match status" value="1"/>
</dbReference>
<keyword evidence="5" id="KW-0479">Metal-binding</keyword>
<dbReference type="InterPro" id="IPR000086">
    <property type="entry name" value="NUDIX_hydrolase_dom"/>
</dbReference>
<evidence type="ECO:0000256" key="3">
    <source>
        <dbReference type="ARBA" id="ARBA00009595"/>
    </source>
</evidence>
<reference evidence="11" key="2">
    <citation type="journal article" date="2021" name="PeerJ">
        <title>Extensive microbial diversity within the chicken gut microbiome revealed by metagenomics and culture.</title>
        <authorList>
            <person name="Gilroy R."/>
            <person name="Ravi A."/>
            <person name="Getino M."/>
            <person name="Pursley I."/>
            <person name="Horton D.L."/>
            <person name="Alikhan N.F."/>
            <person name="Baker D."/>
            <person name="Gharbi K."/>
            <person name="Hall N."/>
            <person name="Watson M."/>
            <person name="Adriaenssens E.M."/>
            <person name="Foster-Nyarko E."/>
            <person name="Jarju S."/>
            <person name="Secka A."/>
            <person name="Antonio M."/>
            <person name="Oren A."/>
            <person name="Chaudhuri R.R."/>
            <person name="La Ragione R."/>
            <person name="Hildebrand F."/>
            <person name="Pallen M.J."/>
        </authorList>
    </citation>
    <scope>NUCLEOTIDE SEQUENCE</scope>
    <source>
        <strain evidence="11">CHK123-3438</strain>
    </source>
</reference>
<dbReference type="AlphaFoldDB" id="A0A9D1GKH6"/>
<dbReference type="InterPro" id="IPR049734">
    <property type="entry name" value="NudC-like_C"/>
</dbReference>
<dbReference type="GO" id="GO:0035529">
    <property type="term" value="F:NADH pyrophosphatase activity"/>
    <property type="evidence" value="ECO:0007669"/>
    <property type="project" value="TreeGrafter"/>
</dbReference>
<gene>
    <name evidence="11" type="ORF">IAB60_11010</name>
</gene>
<dbReference type="PROSITE" id="PS00893">
    <property type="entry name" value="NUDIX_BOX"/>
    <property type="match status" value="1"/>
</dbReference>
<comment type="caution">
    <text evidence="11">The sequence shown here is derived from an EMBL/GenBank/DDBJ whole genome shotgun (WGS) entry which is preliminary data.</text>
</comment>
<dbReference type="GO" id="GO:0006742">
    <property type="term" value="P:NADP+ catabolic process"/>
    <property type="evidence" value="ECO:0007669"/>
    <property type="project" value="TreeGrafter"/>
</dbReference>
<evidence type="ECO:0000256" key="9">
    <source>
        <dbReference type="ARBA" id="ARBA00023679"/>
    </source>
</evidence>
<sequence>MKFVCCPQCGAKLEKREIGDEGLVPYCSACGRPWFDMPYACTITLVINEYDEVALIRQGYVSDQYYVCVAGYIKCGETAEQTAAREVEEELGIKPESIRYTRSYYFEKKDMLMLAFEAKVKKGSFHLSGEVDRADWLTYEEAHEKMRPGSVAIQLLEGYFAGKGRG</sequence>
<dbReference type="InterPro" id="IPR015797">
    <property type="entry name" value="NUDIX_hydrolase-like_dom_sf"/>
</dbReference>
<dbReference type="SUPFAM" id="SSF55811">
    <property type="entry name" value="Nudix"/>
    <property type="match status" value="1"/>
</dbReference>
<name>A0A9D1GKH6_9FIRM</name>
<dbReference type="Gene3D" id="3.90.79.10">
    <property type="entry name" value="Nucleoside Triphosphate Pyrophosphohydrolase"/>
    <property type="match status" value="1"/>
</dbReference>
<dbReference type="InterPro" id="IPR020084">
    <property type="entry name" value="NUDIX_hydrolase_CS"/>
</dbReference>
<dbReference type="EC" id="3.6.1.22" evidence="4"/>
<dbReference type="PANTHER" id="PTHR42904">
    <property type="entry name" value="NUDIX HYDROLASE, NUDC SUBFAMILY"/>
    <property type="match status" value="1"/>
</dbReference>
<evidence type="ECO:0000256" key="7">
    <source>
        <dbReference type="ARBA" id="ARBA00022842"/>
    </source>
</evidence>
<evidence type="ECO:0000256" key="4">
    <source>
        <dbReference type="ARBA" id="ARBA00012381"/>
    </source>
</evidence>
<feature type="domain" description="Nudix hydrolase" evidence="10">
    <location>
        <begin position="37"/>
        <end position="159"/>
    </location>
</feature>
<keyword evidence="7" id="KW-0460">Magnesium</keyword>
<evidence type="ECO:0000256" key="8">
    <source>
        <dbReference type="ARBA" id="ARBA00023027"/>
    </source>
</evidence>
<dbReference type="EMBL" id="DVKS01000185">
    <property type="protein sequence ID" value="HIT42600.1"/>
    <property type="molecule type" value="Genomic_DNA"/>
</dbReference>
<dbReference type="Proteomes" id="UP000886860">
    <property type="component" value="Unassembled WGS sequence"/>
</dbReference>
<evidence type="ECO:0000256" key="5">
    <source>
        <dbReference type="ARBA" id="ARBA00022723"/>
    </source>
</evidence>
<evidence type="ECO:0000313" key="11">
    <source>
        <dbReference type="EMBL" id="HIT42600.1"/>
    </source>
</evidence>
<dbReference type="GO" id="GO:0005829">
    <property type="term" value="C:cytosol"/>
    <property type="evidence" value="ECO:0007669"/>
    <property type="project" value="TreeGrafter"/>
</dbReference>
<evidence type="ECO:0000256" key="2">
    <source>
        <dbReference type="ARBA" id="ARBA00001947"/>
    </source>
</evidence>
<evidence type="ECO:0000259" key="10">
    <source>
        <dbReference type="PROSITE" id="PS51462"/>
    </source>
</evidence>
<dbReference type="InterPro" id="IPR050241">
    <property type="entry name" value="NAD-cap_RNA_hydrolase_NudC"/>
</dbReference>
<comment type="similarity">
    <text evidence="3">Belongs to the Nudix hydrolase family. NudC subfamily.</text>
</comment>
<keyword evidence="8" id="KW-0520">NAD</keyword>
<accession>A0A9D1GKH6</accession>
<protein>
    <recommendedName>
        <fullName evidence="4">NAD(+) diphosphatase</fullName>
        <ecNumber evidence="4">3.6.1.22</ecNumber>
    </recommendedName>
</protein>
<dbReference type="PANTHER" id="PTHR42904:SF6">
    <property type="entry name" value="NAD-CAPPED RNA HYDROLASE NUDT12"/>
    <property type="match status" value="1"/>
</dbReference>
<proteinExistence type="inferred from homology"/>
<reference evidence="11" key="1">
    <citation type="submission" date="2020-10" db="EMBL/GenBank/DDBJ databases">
        <authorList>
            <person name="Gilroy R."/>
        </authorList>
    </citation>
    <scope>NUCLEOTIDE SEQUENCE</scope>
    <source>
        <strain evidence="11">CHK123-3438</strain>
    </source>
</reference>
<dbReference type="Pfam" id="PF00293">
    <property type="entry name" value="NUDIX"/>
    <property type="match status" value="1"/>
</dbReference>
<comment type="catalytic activity">
    <reaction evidence="9">
        <text>a 5'-end NAD(+)-phospho-ribonucleoside in mRNA + H2O = a 5'-end phospho-adenosine-phospho-ribonucleoside in mRNA + beta-nicotinamide D-ribonucleotide + 2 H(+)</text>
        <dbReference type="Rhea" id="RHEA:60876"/>
        <dbReference type="Rhea" id="RHEA-COMP:15698"/>
        <dbReference type="Rhea" id="RHEA-COMP:15719"/>
        <dbReference type="ChEBI" id="CHEBI:14649"/>
        <dbReference type="ChEBI" id="CHEBI:15377"/>
        <dbReference type="ChEBI" id="CHEBI:15378"/>
        <dbReference type="ChEBI" id="CHEBI:144029"/>
        <dbReference type="ChEBI" id="CHEBI:144051"/>
    </reaction>
    <physiologicalReaction direction="left-to-right" evidence="9">
        <dbReference type="Rhea" id="RHEA:60877"/>
    </physiologicalReaction>
</comment>
<dbReference type="PROSITE" id="PS51462">
    <property type="entry name" value="NUDIX"/>
    <property type="match status" value="1"/>
</dbReference>
<comment type="cofactor">
    <cofactor evidence="1">
        <name>Mg(2+)</name>
        <dbReference type="ChEBI" id="CHEBI:18420"/>
    </cofactor>
</comment>
<dbReference type="GO" id="GO:0046872">
    <property type="term" value="F:metal ion binding"/>
    <property type="evidence" value="ECO:0007669"/>
    <property type="project" value="UniProtKB-KW"/>
</dbReference>
<comment type="cofactor">
    <cofactor evidence="2">
        <name>Zn(2+)</name>
        <dbReference type="ChEBI" id="CHEBI:29105"/>
    </cofactor>
</comment>
<evidence type="ECO:0000256" key="6">
    <source>
        <dbReference type="ARBA" id="ARBA00022801"/>
    </source>
</evidence>
<organism evidence="11 12">
    <name type="scientific">Candidatus Caccovicinus merdipullorum</name>
    <dbReference type="NCBI Taxonomy" id="2840724"/>
    <lineage>
        <taxon>Bacteria</taxon>
        <taxon>Bacillati</taxon>
        <taxon>Bacillota</taxon>
        <taxon>Clostridia</taxon>
        <taxon>Eubacteriales</taxon>
        <taxon>Candidatus Caccovicinus</taxon>
    </lineage>
</organism>